<feature type="transmembrane region" description="Helical" evidence="2">
    <location>
        <begin position="173"/>
        <end position="198"/>
    </location>
</feature>
<keyword evidence="4" id="KW-1185">Reference proteome</keyword>
<gene>
    <name evidence="3" type="ORF">GA0070624_1025</name>
</gene>
<proteinExistence type="predicted"/>
<feature type="compositionally biased region" description="Low complexity" evidence="1">
    <location>
        <begin position="261"/>
        <end position="271"/>
    </location>
</feature>
<accession>A0A1C6RH27</accession>
<dbReference type="STRING" id="568872.GA0070624_1025"/>
<feature type="region of interest" description="Disordered" evidence="1">
    <location>
        <begin position="239"/>
        <end position="271"/>
    </location>
</feature>
<evidence type="ECO:0000313" key="3">
    <source>
        <dbReference type="EMBL" id="SCL16470.1"/>
    </source>
</evidence>
<name>A0A1C6RH27_9ACTN</name>
<evidence type="ECO:0000256" key="1">
    <source>
        <dbReference type="SAM" id="MobiDB-lite"/>
    </source>
</evidence>
<sequence length="271" mass="27890">MILPDAEPPRPARPTVVTVAFWLQLAAVVVLLGLIGLVVAEAVHYDGQIDRALRLVPDADPMEVSDERMSNIFMAASIGVPALLLAGWLAATALPVRRGSNTGRILVFVAAGAQLLLCLAQGCSGVFLIPLALAAGATDPGFDPSGDVPPDGADWQESKFLHTLYSQGDPPDVVFAAGGIAVLAVLALTATVVLLLALPQANRYFKPRHPASPAFGHPAPMGYGPVVPPGYMICPDPALHLAHPHTEPETTAPTGPGGSAGATTSGTESVD</sequence>
<dbReference type="AlphaFoldDB" id="A0A1C6RH27"/>
<dbReference type="RefSeq" id="WP_091337081.1">
    <property type="nucleotide sequence ID" value="NZ_FMHV01000002.1"/>
</dbReference>
<reference evidence="4" key="1">
    <citation type="submission" date="2016-06" db="EMBL/GenBank/DDBJ databases">
        <authorList>
            <person name="Varghese N."/>
            <person name="Submissions Spin"/>
        </authorList>
    </citation>
    <scope>NUCLEOTIDE SEQUENCE [LARGE SCALE GENOMIC DNA]</scope>
    <source>
        <strain evidence="4">DSM 45431</strain>
    </source>
</reference>
<dbReference type="OrthoDB" id="3385532at2"/>
<organism evidence="3 4">
    <name type="scientific">Micromonospora rhizosphaerae</name>
    <dbReference type="NCBI Taxonomy" id="568872"/>
    <lineage>
        <taxon>Bacteria</taxon>
        <taxon>Bacillati</taxon>
        <taxon>Actinomycetota</taxon>
        <taxon>Actinomycetes</taxon>
        <taxon>Micromonosporales</taxon>
        <taxon>Micromonosporaceae</taxon>
        <taxon>Micromonospora</taxon>
    </lineage>
</organism>
<protein>
    <submittedName>
        <fullName evidence="3">Uncharacterized protein</fullName>
    </submittedName>
</protein>
<keyword evidence="2" id="KW-1133">Transmembrane helix</keyword>
<dbReference type="EMBL" id="FMHV01000002">
    <property type="protein sequence ID" value="SCL16470.1"/>
    <property type="molecule type" value="Genomic_DNA"/>
</dbReference>
<feature type="transmembrane region" description="Helical" evidence="2">
    <location>
        <begin position="21"/>
        <end position="40"/>
    </location>
</feature>
<feature type="transmembrane region" description="Helical" evidence="2">
    <location>
        <begin position="72"/>
        <end position="94"/>
    </location>
</feature>
<evidence type="ECO:0000313" key="4">
    <source>
        <dbReference type="Proteomes" id="UP000199413"/>
    </source>
</evidence>
<keyword evidence="2" id="KW-0472">Membrane</keyword>
<evidence type="ECO:0000256" key="2">
    <source>
        <dbReference type="SAM" id="Phobius"/>
    </source>
</evidence>
<dbReference type="Proteomes" id="UP000199413">
    <property type="component" value="Unassembled WGS sequence"/>
</dbReference>
<feature type="transmembrane region" description="Helical" evidence="2">
    <location>
        <begin position="106"/>
        <end position="133"/>
    </location>
</feature>
<keyword evidence="2" id="KW-0812">Transmembrane</keyword>